<reference evidence="1" key="1">
    <citation type="submission" date="2023-03" db="EMBL/GenBank/DDBJ databases">
        <title>Massive genome expansion in bonnet fungi (Mycena s.s.) driven by repeated elements and novel gene families across ecological guilds.</title>
        <authorList>
            <consortium name="Lawrence Berkeley National Laboratory"/>
            <person name="Harder C.B."/>
            <person name="Miyauchi S."/>
            <person name="Viragh M."/>
            <person name="Kuo A."/>
            <person name="Thoen E."/>
            <person name="Andreopoulos B."/>
            <person name="Lu D."/>
            <person name="Skrede I."/>
            <person name="Drula E."/>
            <person name="Henrissat B."/>
            <person name="Morin E."/>
            <person name="Kohler A."/>
            <person name="Barry K."/>
            <person name="LaButti K."/>
            <person name="Morin E."/>
            <person name="Salamov A."/>
            <person name="Lipzen A."/>
            <person name="Mereny Z."/>
            <person name="Hegedus B."/>
            <person name="Baldrian P."/>
            <person name="Stursova M."/>
            <person name="Weitz H."/>
            <person name="Taylor A."/>
            <person name="Grigoriev I.V."/>
            <person name="Nagy L.G."/>
            <person name="Martin F."/>
            <person name="Kauserud H."/>
        </authorList>
    </citation>
    <scope>NUCLEOTIDE SEQUENCE</scope>
    <source>
        <strain evidence="1">CBHHK200</strain>
    </source>
</reference>
<dbReference type="Proteomes" id="UP001218188">
    <property type="component" value="Unassembled WGS sequence"/>
</dbReference>
<evidence type="ECO:0000313" key="1">
    <source>
        <dbReference type="EMBL" id="KAJ7016018.1"/>
    </source>
</evidence>
<dbReference type="AlphaFoldDB" id="A0AAD6RVH5"/>
<dbReference type="EMBL" id="JARJCM010000650">
    <property type="protein sequence ID" value="KAJ7016018.1"/>
    <property type="molecule type" value="Genomic_DNA"/>
</dbReference>
<sequence length="654" mass="73069">MASIFKRPNSPTLTQMLFDWPSDAGSLLKDSTRNIGPVPRRSICHVCGHRTVGLSKEDFDLHYSVHCMQGDAWCCKGVLKEQAAHYGLLDAPTYNFLGRERVGGCRKVFFQRLRLERHLLDPFSTCHNAVSLFMVSKHFYAISTCRHFWVYANIDADLARCRPGHGHFDFSTMSLEDLRTRVIRAARIFDAWRSDSVVPKRVHTLPLLMGTRQLLVIPWTRLIVAVDGDAVYLRDWATGLCRPVPVCLGPHLFLLTVKTFWIDSIARNVIVVAMARRQDGDLQLFVVDLDNTNDFSATHLATVKFEYPVTTFALQDQHLAVVGYTGSRSYYLQSLKISYLSPVTVSNRAMVYIETQGALAACSFAILDDTHFLLAGPIGVAVYKLFPRILASTSADPKRIKHCWEHRYAAWELVTRPNLGPVTFHPRTGHRSIAVCSGSFLRRVFMSNADRARFRLSSRPLINPVPVHLGVASGPQIGLYRRPYTSPTFTTFRMGGLIDSHPLSEGKTAQVGDRGGVIYRVALDEARYSAERIQAPPGRAIPQTYHGTLPNISLMGSWRLFVWLRLHPYSTFRFRSDASTTTHLNDATMARWTAPPTRREISLLIFSLTVFALAYNVDSSVRLQQLQLSLGLGMVGVGGGGDREGREAGGGCAG</sequence>
<accession>A0AAD6RVH5</accession>
<comment type="caution">
    <text evidence="1">The sequence shown here is derived from an EMBL/GenBank/DDBJ whole genome shotgun (WGS) entry which is preliminary data.</text>
</comment>
<evidence type="ECO:0000313" key="2">
    <source>
        <dbReference type="Proteomes" id="UP001218188"/>
    </source>
</evidence>
<name>A0AAD6RVH5_9AGAR</name>
<keyword evidence="2" id="KW-1185">Reference proteome</keyword>
<organism evidence="1 2">
    <name type="scientific">Mycena alexandri</name>
    <dbReference type="NCBI Taxonomy" id="1745969"/>
    <lineage>
        <taxon>Eukaryota</taxon>
        <taxon>Fungi</taxon>
        <taxon>Dikarya</taxon>
        <taxon>Basidiomycota</taxon>
        <taxon>Agaricomycotina</taxon>
        <taxon>Agaricomycetes</taxon>
        <taxon>Agaricomycetidae</taxon>
        <taxon>Agaricales</taxon>
        <taxon>Marasmiineae</taxon>
        <taxon>Mycenaceae</taxon>
        <taxon>Mycena</taxon>
    </lineage>
</organism>
<protein>
    <submittedName>
        <fullName evidence="1">Uncharacterized protein</fullName>
    </submittedName>
</protein>
<feature type="non-terminal residue" evidence="1">
    <location>
        <position position="1"/>
    </location>
</feature>
<gene>
    <name evidence="1" type="ORF">C8F04DRAFT_1354535</name>
</gene>
<proteinExistence type="predicted"/>